<evidence type="ECO:0000256" key="5">
    <source>
        <dbReference type="ARBA" id="ARBA00022692"/>
    </source>
</evidence>
<keyword evidence="7 9" id="KW-0472">Membrane</keyword>
<keyword evidence="6 9" id="KW-1133">Transmembrane helix</keyword>
<sequence length="219" mass="23075">MASNVQLSETSSPRNQKNRPTAEKEEVDYMQRAQWLRAALLGANDGLVTVASLMMGVGSIKEDVKAMLLVGFAGLVAGACSMAIGEFVSVCTQRDIETAQMKRAIENKTSLSAIDEQEEEEKKERLPNPGQAAIASALAFSVGAAMPLLAAVFIENHKVRMVVVAVVATIALVVFGVTGAVLGKTSVAKSSVRVVIGGWMAMALTFGLTKFIGSAAMQI</sequence>
<keyword evidence="3" id="KW-0410">Iron transport</keyword>
<evidence type="ECO:0000313" key="12">
    <source>
        <dbReference type="Proteomes" id="UP000694251"/>
    </source>
</evidence>
<keyword evidence="9" id="KW-0813">Transport</keyword>
<dbReference type="Proteomes" id="UP000694251">
    <property type="component" value="Chromosome 8"/>
</dbReference>
<dbReference type="GO" id="GO:0005381">
    <property type="term" value="F:iron ion transmembrane transporter activity"/>
    <property type="evidence" value="ECO:0007669"/>
    <property type="project" value="UniProtKB-UniRule"/>
</dbReference>
<keyword evidence="9" id="KW-0406">Ion transport</keyword>
<keyword evidence="4 9" id="KW-0926">Vacuole</keyword>
<dbReference type="PANTHER" id="PTHR31851">
    <property type="entry name" value="FE(2+)/MN(2+) TRANSPORTER PCL1"/>
    <property type="match status" value="1"/>
</dbReference>
<evidence type="ECO:0000256" key="3">
    <source>
        <dbReference type="ARBA" id="ARBA00022496"/>
    </source>
</evidence>
<evidence type="ECO:0000256" key="4">
    <source>
        <dbReference type="ARBA" id="ARBA00022554"/>
    </source>
</evidence>
<evidence type="ECO:0000256" key="6">
    <source>
        <dbReference type="ARBA" id="ARBA00022989"/>
    </source>
</evidence>
<dbReference type="GO" id="GO:0005384">
    <property type="term" value="F:manganese ion transmembrane transporter activity"/>
    <property type="evidence" value="ECO:0007669"/>
    <property type="project" value="InterPro"/>
</dbReference>
<evidence type="ECO:0000313" key="11">
    <source>
        <dbReference type="EMBL" id="KAG7583318.1"/>
    </source>
</evidence>
<dbReference type="GO" id="GO:0030026">
    <property type="term" value="P:intracellular manganese ion homeostasis"/>
    <property type="evidence" value="ECO:0007669"/>
    <property type="project" value="InterPro"/>
</dbReference>
<dbReference type="GO" id="GO:0140315">
    <property type="term" value="F:iron ion sequestering activity"/>
    <property type="evidence" value="ECO:0007669"/>
    <property type="project" value="UniProtKB-UniRule"/>
</dbReference>
<evidence type="ECO:0000256" key="9">
    <source>
        <dbReference type="RuleBase" id="RU369115"/>
    </source>
</evidence>
<dbReference type="EMBL" id="JAEFBJ010000008">
    <property type="protein sequence ID" value="KAG7583318.1"/>
    <property type="molecule type" value="Genomic_DNA"/>
</dbReference>
<feature type="transmembrane region" description="Helical" evidence="9">
    <location>
        <begin position="194"/>
        <end position="213"/>
    </location>
</feature>
<protein>
    <recommendedName>
        <fullName evidence="9">Vacuolar iron transporter</fullName>
    </recommendedName>
</protein>
<gene>
    <name evidence="11" type="ORF">ISN44_As08g028430</name>
</gene>
<comment type="similarity">
    <text evidence="2 9">Belongs to the CCC1 family.</text>
</comment>
<dbReference type="GO" id="GO:0005774">
    <property type="term" value="C:vacuolar membrane"/>
    <property type="evidence" value="ECO:0007669"/>
    <property type="project" value="UniProtKB-SubCell"/>
</dbReference>
<evidence type="ECO:0000256" key="2">
    <source>
        <dbReference type="ARBA" id="ARBA00007049"/>
    </source>
</evidence>
<keyword evidence="5 9" id="KW-0812">Transmembrane</keyword>
<feature type="transmembrane region" description="Helical" evidence="9">
    <location>
        <begin position="161"/>
        <end position="182"/>
    </location>
</feature>
<dbReference type="InterPro" id="IPR008217">
    <property type="entry name" value="Ccc1_fam"/>
</dbReference>
<keyword evidence="12" id="KW-1185">Reference proteome</keyword>
<feature type="transmembrane region" description="Helical" evidence="9">
    <location>
        <begin position="132"/>
        <end position="154"/>
    </location>
</feature>
<feature type="transmembrane region" description="Helical" evidence="9">
    <location>
        <begin position="35"/>
        <end position="54"/>
    </location>
</feature>
<evidence type="ECO:0000256" key="10">
    <source>
        <dbReference type="SAM" id="MobiDB-lite"/>
    </source>
</evidence>
<evidence type="ECO:0000256" key="7">
    <source>
        <dbReference type="ARBA" id="ARBA00023136"/>
    </source>
</evidence>
<organism evidence="11 12">
    <name type="scientific">Arabidopsis suecica</name>
    <name type="common">Swedish thale-cress</name>
    <name type="synonym">Cardaminopsis suecica</name>
    <dbReference type="NCBI Taxonomy" id="45249"/>
    <lineage>
        <taxon>Eukaryota</taxon>
        <taxon>Viridiplantae</taxon>
        <taxon>Streptophyta</taxon>
        <taxon>Embryophyta</taxon>
        <taxon>Tracheophyta</taxon>
        <taxon>Spermatophyta</taxon>
        <taxon>Magnoliopsida</taxon>
        <taxon>eudicotyledons</taxon>
        <taxon>Gunneridae</taxon>
        <taxon>Pentapetalae</taxon>
        <taxon>rosids</taxon>
        <taxon>malvids</taxon>
        <taxon>Brassicales</taxon>
        <taxon>Brassicaceae</taxon>
        <taxon>Camelineae</taxon>
        <taxon>Arabidopsis</taxon>
    </lineage>
</organism>
<dbReference type="Pfam" id="PF01988">
    <property type="entry name" value="VIT1"/>
    <property type="match status" value="2"/>
</dbReference>
<dbReference type="AlphaFoldDB" id="A0A8T2B883"/>
<comment type="catalytic activity">
    <reaction evidence="8">
        <text>Fe(2+)(in) = Fe(2+)(out)</text>
        <dbReference type="Rhea" id="RHEA:28486"/>
        <dbReference type="ChEBI" id="CHEBI:29033"/>
    </reaction>
    <physiologicalReaction direction="left-to-right" evidence="8">
        <dbReference type="Rhea" id="RHEA:28487"/>
    </physiologicalReaction>
</comment>
<feature type="transmembrane region" description="Helical" evidence="9">
    <location>
        <begin position="66"/>
        <end position="84"/>
    </location>
</feature>
<feature type="region of interest" description="Disordered" evidence="10">
    <location>
        <begin position="1"/>
        <end position="26"/>
    </location>
</feature>
<comment type="function">
    <text evidence="9">Vacuolar Fe(2+) uptake transporter.</text>
</comment>
<dbReference type="OrthoDB" id="73465at2759"/>
<comment type="subcellular location">
    <subcellularLocation>
        <location evidence="1 9">Vacuole membrane</location>
        <topology evidence="1 9">Multi-pass membrane protein</topology>
    </subcellularLocation>
</comment>
<evidence type="ECO:0000256" key="1">
    <source>
        <dbReference type="ARBA" id="ARBA00004128"/>
    </source>
</evidence>
<evidence type="ECO:0000256" key="8">
    <source>
        <dbReference type="ARBA" id="ARBA00044464"/>
    </source>
</evidence>
<feature type="compositionally biased region" description="Polar residues" evidence="10">
    <location>
        <begin position="1"/>
        <end position="19"/>
    </location>
</feature>
<accession>A0A8T2B883</accession>
<reference evidence="11 12" key="1">
    <citation type="submission" date="2020-12" db="EMBL/GenBank/DDBJ databases">
        <title>Concerted genomic and epigenomic changes stabilize Arabidopsis allopolyploids.</title>
        <authorList>
            <person name="Chen Z."/>
        </authorList>
    </citation>
    <scope>NUCLEOTIDE SEQUENCE [LARGE SCALE GENOMIC DNA]</scope>
    <source>
        <strain evidence="11">As9502</strain>
        <tissue evidence="11">Leaf</tissue>
    </source>
</reference>
<name>A0A8T2B883_ARASU</name>
<keyword evidence="3" id="KW-0408">Iron</keyword>
<comment type="caution">
    <text evidence="11">The sequence shown here is derived from an EMBL/GenBank/DDBJ whole genome shotgun (WGS) entry which is preliminary data.</text>
</comment>
<proteinExistence type="inferred from homology"/>